<dbReference type="InterPro" id="IPR000239">
    <property type="entry name" value="GPCR_kinase"/>
</dbReference>
<keyword evidence="2 6" id="KW-0808">Transferase</keyword>
<dbReference type="EC" id="2.7.11.-" evidence="6"/>
<comment type="similarity">
    <text evidence="6">Belongs to the protein kinase superfamily. AGC Ser/Thr protein kinase family. GPRK subfamily.</text>
</comment>
<keyword evidence="3 6" id="KW-0547">Nucleotide-binding</keyword>
<evidence type="ECO:0000256" key="2">
    <source>
        <dbReference type="ARBA" id="ARBA00022679"/>
    </source>
</evidence>
<evidence type="ECO:0000313" key="7">
    <source>
        <dbReference type="WBParaSite" id="nOo.2.0.1.t07970-RA"/>
    </source>
</evidence>
<dbReference type="AlphaFoldDB" id="A0A182EIN8"/>
<dbReference type="PANTHER" id="PTHR24355:SF28">
    <property type="entry name" value="G PROTEIN-COUPLED RECEPTOR KINASE 2"/>
    <property type="match status" value="1"/>
</dbReference>
<evidence type="ECO:0000256" key="5">
    <source>
        <dbReference type="ARBA" id="ARBA00022840"/>
    </source>
</evidence>
<evidence type="ECO:0000256" key="4">
    <source>
        <dbReference type="ARBA" id="ARBA00022777"/>
    </source>
</evidence>
<evidence type="ECO:0000256" key="6">
    <source>
        <dbReference type="RuleBase" id="RU000308"/>
    </source>
</evidence>
<evidence type="ECO:0000256" key="3">
    <source>
        <dbReference type="ARBA" id="ARBA00022741"/>
    </source>
</evidence>
<reference evidence="7" key="1">
    <citation type="submission" date="2016-06" db="UniProtKB">
        <authorList>
            <consortium name="WormBaseParasite"/>
        </authorList>
    </citation>
    <scope>IDENTIFICATION</scope>
</reference>
<keyword evidence="4 6" id="KW-0418">Kinase</keyword>
<protein>
    <recommendedName>
        <fullName evidence="6">G protein-coupled receptor kinase</fullName>
        <ecNumber evidence="6">2.7.11.-</ecNumber>
    </recommendedName>
</protein>
<organism evidence="7">
    <name type="scientific">Onchocerca ochengi</name>
    <name type="common">Filarial nematode worm</name>
    <dbReference type="NCBI Taxonomy" id="42157"/>
    <lineage>
        <taxon>Eukaryota</taxon>
        <taxon>Metazoa</taxon>
        <taxon>Ecdysozoa</taxon>
        <taxon>Nematoda</taxon>
        <taxon>Chromadorea</taxon>
        <taxon>Rhabditida</taxon>
        <taxon>Spirurina</taxon>
        <taxon>Spiruromorpha</taxon>
        <taxon>Filarioidea</taxon>
        <taxon>Onchocercidae</taxon>
        <taxon>Onchocerca</taxon>
    </lineage>
</organism>
<dbReference type="Gene3D" id="1.10.510.10">
    <property type="entry name" value="Transferase(Phosphotransferase) domain 1"/>
    <property type="match status" value="1"/>
</dbReference>
<name>A0A182EIN8_ONCOC</name>
<accession>A0A182EIN8</accession>
<dbReference type="GO" id="GO:0009966">
    <property type="term" value="P:regulation of signal transduction"/>
    <property type="evidence" value="ECO:0007669"/>
    <property type="project" value="TreeGrafter"/>
</dbReference>
<dbReference type="Gene3D" id="3.30.200.20">
    <property type="entry name" value="Phosphorylase Kinase, domain 1"/>
    <property type="match status" value="1"/>
</dbReference>
<dbReference type="GO" id="GO:0005737">
    <property type="term" value="C:cytoplasm"/>
    <property type="evidence" value="ECO:0007669"/>
    <property type="project" value="TreeGrafter"/>
</dbReference>
<sequence length="162" mass="18221">LAPPFCPDPRAVYAKDVLDIEQFSTIKGVRLDATDNQFYGKFSTGSVSIPWQNEMIETECFQELNVMEVNGELVLDLRNDSIRGENGESESNNKFGFLARLFKRRISKKSASICTRRADMLDDKRICNGIGGWISLRINSAVCPARLAICYTSFEHGRSSSR</sequence>
<dbReference type="GO" id="GO:0004703">
    <property type="term" value="F:G protein-coupled receptor kinase activity"/>
    <property type="evidence" value="ECO:0007669"/>
    <property type="project" value="InterPro"/>
</dbReference>
<dbReference type="WBParaSite" id="nOo.2.0.1.t07970-RA">
    <property type="protein sequence ID" value="nOo.2.0.1.t07970-RA"/>
    <property type="gene ID" value="nOo.2.0.1.g07970"/>
</dbReference>
<keyword evidence="1 6" id="KW-0723">Serine/threonine-protein kinase</keyword>
<dbReference type="GO" id="GO:0007165">
    <property type="term" value="P:signal transduction"/>
    <property type="evidence" value="ECO:0007669"/>
    <property type="project" value="InterPro"/>
</dbReference>
<proteinExistence type="inferred from homology"/>
<dbReference type="PANTHER" id="PTHR24355">
    <property type="entry name" value="G PROTEIN-COUPLED RECEPTOR KINASE/RIBOSOMAL PROTEIN S6 KINASE"/>
    <property type="match status" value="1"/>
</dbReference>
<dbReference type="GO" id="GO:0005524">
    <property type="term" value="F:ATP binding"/>
    <property type="evidence" value="ECO:0007669"/>
    <property type="project" value="UniProtKB-KW"/>
</dbReference>
<dbReference type="PRINTS" id="PR00717">
    <property type="entry name" value="GPCRKINASE"/>
</dbReference>
<keyword evidence="5 6" id="KW-0067">ATP-binding</keyword>
<dbReference type="STRING" id="42157.A0A182EIN8"/>
<evidence type="ECO:0000256" key="1">
    <source>
        <dbReference type="ARBA" id="ARBA00022527"/>
    </source>
</evidence>